<evidence type="ECO:0000256" key="2">
    <source>
        <dbReference type="ARBA" id="ARBA00004752"/>
    </source>
</evidence>
<dbReference type="Gene3D" id="1.10.3810.10">
    <property type="entry name" value="Biosynthetic peptidoglycan transglycosylase-like"/>
    <property type="match status" value="1"/>
</dbReference>
<comment type="similarity">
    <text evidence="3">In the C-terminal section; belongs to the transpeptidase family.</text>
</comment>
<evidence type="ECO:0000256" key="12">
    <source>
        <dbReference type="ARBA" id="ARBA00022679"/>
    </source>
</evidence>
<evidence type="ECO:0000313" key="30">
    <source>
        <dbReference type="EMBL" id="CUQ65492.1"/>
    </source>
</evidence>
<evidence type="ECO:0000256" key="25">
    <source>
        <dbReference type="ARBA" id="ARBA00049902"/>
    </source>
</evidence>
<keyword evidence="11 30" id="KW-0328">Glycosyltransferase</keyword>
<feature type="compositionally biased region" description="Basic and acidic residues" evidence="27">
    <location>
        <begin position="788"/>
        <end position="797"/>
    </location>
</feature>
<evidence type="ECO:0000256" key="1">
    <source>
        <dbReference type="ARBA" id="ARBA00004249"/>
    </source>
</evidence>
<evidence type="ECO:0000256" key="20">
    <source>
        <dbReference type="ARBA" id="ARBA00023251"/>
    </source>
</evidence>
<dbReference type="GO" id="GO:0008955">
    <property type="term" value="F:peptidoglycan glycosyltransferase activity"/>
    <property type="evidence" value="ECO:0007669"/>
    <property type="project" value="UniProtKB-EC"/>
</dbReference>
<keyword evidence="7" id="KW-1003">Cell membrane</keyword>
<gene>
    <name evidence="30" type="primary">mrcA</name>
    <name evidence="30" type="ORF">NITINOP_0516</name>
</gene>
<dbReference type="GO" id="GO:0005886">
    <property type="term" value="C:plasma membrane"/>
    <property type="evidence" value="ECO:0007669"/>
    <property type="project" value="UniProtKB-SubCell"/>
</dbReference>
<evidence type="ECO:0000259" key="29">
    <source>
        <dbReference type="PROSITE" id="PS50126"/>
    </source>
</evidence>
<dbReference type="EMBL" id="LN885086">
    <property type="protein sequence ID" value="CUQ65492.1"/>
    <property type="molecule type" value="Genomic_DNA"/>
</dbReference>
<dbReference type="SUPFAM" id="SSF50249">
    <property type="entry name" value="Nucleic acid-binding proteins"/>
    <property type="match status" value="1"/>
</dbReference>
<evidence type="ECO:0000256" key="5">
    <source>
        <dbReference type="ARBA" id="ARBA00012448"/>
    </source>
</evidence>
<sequence length="813" mass="89114">MPGDDRFIEIQERPGSRRRGRPPGSAKRGPRWWQFALIGILACAIAGTTTVGGVIWYFSRDLPSLDLLENYQPSLVTTVYSDDRQPIGQFFIERRILTPLTRIPAHLIQAVIATEDARFFDHPGLDYIGMLRAAWTNIRHGGRKVEGASTITQQLARSLFLSSERSYERKIRELILAYKMEAVTGKEQILETYLNQIYFGQGAYGVASAAQSYFGKDLAKLTLAEAAFLAGLPKSPSRFSPFTAYERAKKRQEHVLARMQEAGFITAAEREAAAAETLIFHRPGNEHLAPYFVEYVRQVLMAKYGETMVYKGGLQVHTTLNVAMQKAAEAAFASGVRELDKRQGWRGPKRTVDLGTLQPAQLASYDKPLRPGDIVEGIVVKAGKDHFVVQVGAETGRLAFDDMAWAKRVLKGPDPAVDFVMVSNVRQIVKPGDVIDVGVKKVGRDGIQLTLEQVPLVEGGLIAIDPRSGAIRAMVGGVDFSRSEYNRAVQAHRQPGSAFKPLIYATAMNQGLSPGTRILDAPVVYEQMEDDKIWKPENYERKFHGLVTLRDALAHSHNLATVRLLDKVGVKNVIDFARSVGVTSSLPADLSLGLGSSSVGLLELTAVYGVFLNQGVRAEPFAIKSVVDNTGQVLEAAEPAPREVMTKETAYLITNMMEDVVQKGTGQAARVLNRPIAGKTGTTNDYINAWFIGGAPNLVAGVYVGFDDRRSLGRGETGARAALPIWTGFMKEALNRLPVVPFEIPDGVTFVKIDESTGFLEDDQDGEDSGGAVELFVKGSEPTQASRRRVDPTDFYKLDQIPEGQSATDGNDL</sequence>
<comment type="similarity">
    <text evidence="4">In the N-terminal section; belongs to the glycosyltransferase 51 family.</text>
</comment>
<comment type="pathway">
    <text evidence="2">Cell wall biogenesis; peptidoglycan biosynthesis.</text>
</comment>
<reference evidence="31" key="1">
    <citation type="submission" date="2015-09" db="EMBL/GenBank/DDBJ databases">
        <authorList>
            <person name="Daims H."/>
        </authorList>
    </citation>
    <scope>NUCLEOTIDE SEQUENCE [LARGE SCALE GENOMIC DNA]</scope>
</reference>
<keyword evidence="31" id="KW-1185">Reference proteome</keyword>
<feature type="compositionally biased region" description="Basic and acidic residues" evidence="27">
    <location>
        <begin position="1"/>
        <end position="15"/>
    </location>
</feature>
<evidence type="ECO:0000256" key="21">
    <source>
        <dbReference type="ARBA" id="ARBA00023268"/>
    </source>
</evidence>
<dbReference type="GO" id="GO:0008658">
    <property type="term" value="F:penicillin binding"/>
    <property type="evidence" value="ECO:0007669"/>
    <property type="project" value="InterPro"/>
</dbReference>
<dbReference type="Pfam" id="PF00912">
    <property type="entry name" value="Transgly"/>
    <property type="match status" value="1"/>
</dbReference>
<dbReference type="InterPro" id="IPR003029">
    <property type="entry name" value="S1_domain"/>
</dbReference>
<keyword evidence="13 28" id="KW-0812">Transmembrane</keyword>
<keyword evidence="12 30" id="KW-0808">Transferase</keyword>
<dbReference type="InterPro" id="IPR050396">
    <property type="entry name" value="Glycosyltr_51/Transpeptidase"/>
</dbReference>
<dbReference type="GO" id="GO:0046677">
    <property type="term" value="P:response to antibiotic"/>
    <property type="evidence" value="ECO:0007669"/>
    <property type="project" value="UniProtKB-KW"/>
</dbReference>
<feature type="compositionally biased region" description="Polar residues" evidence="27">
    <location>
        <begin position="803"/>
        <end position="813"/>
    </location>
</feature>
<evidence type="ECO:0000256" key="7">
    <source>
        <dbReference type="ARBA" id="ARBA00022475"/>
    </source>
</evidence>
<evidence type="ECO:0000256" key="8">
    <source>
        <dbReference type="ARBA" id="ARBA00022519"/>
    </source>
</evidence>
<dbReference type="EC" id="3.4.16.4" evidence="5"/>
<evidence type="ECO:0000313" key="31">
    <source>
        <dbReference type="Proteomes" id="UP000066284"/>
    </source>
</evidence>
<evidence type="ECO:0000256" key="13">
    <source>
        <dbReference type="ARBA" id="ARBA00022692"/>
    </source>
</evidence>
<dbReference type="Proteomes" id="UP000066284">
    <property type="component" value="Chromosome 1"/>
</dbReference>
<dbReference type="Pfam" id="PF17092">
    <property type="entry name" value="PCB_OB"/>
    <property type="match status" value="1"/>
</dbReference>
<proteinExistence type="inferred from homology"/>
<dbReference type="Gene3D" id="3.40.710.10">
    <property type="entry name" value="DD-peptidase/beta-lactamase superfamily"/>
    <property type="match status" value="2"/>
</dbReference>
<feature type="region of interest" description="Disordered" evidence="27">
    <location>
        <begin position="1"/>
        <end position="29"/>
    </location>
</feature>
<evidence type="ECO:0000256" key="17">
    <source>
        <dbReference type="ARBA" id="ARBA00022984"/>
    </source>
</evidence>
<feature type="region of interest" description="Disordered" evidence="27">
    <location>
        <begin position="759"/>
        <end position="813"/>
    </location>
</feature>
<dbReference type="GO" id="GO:0009002">
    <property type="term" value="F:serine-type D-Ala-D-Ala carboxypeptidase activity"/>
    <property type="evidence" value="ECO:0007669"/>
    <property type="project" value="UniProtKB-EC"/>
</dbReference>
<dbReference type="InterPro" id="IPR012340">
    <property type="entry name" value="NA-bd_OB-fold"/>
</dbReference>
<comment type="catalytic activity">
    <reaction evidence="23">
        <text>Preferential cleavage: (Ac)2-L-Lys-D-Ala-|-D-Ala. Also transpeptidation of peptidyl-alanyl moieties that are N-acyl substituents of D-alanine.</text>
        <dbReference type="EC" id="3.4.16.4"/>
    </reaction>
</comment>
<keyword evidence="9" id="KW-0121">Carboxypeptidase</keyword>
<evidence type="ECO:0000256" key="4">
    <source>
        <dbReference type="ARBA" id="ARBA00007739"/>
    </source>
</evidence>
<dbReference type="SUPFAM" id="SSF53955">
    <property type="entry name" value="Lysozyme-like"/>
    <property type="match status" value="1"/>
</dbReference>
<keyword evidence="16" id="KW-0735">Signal-anchor</keyword>
<feature type="transmembrane region" description="Helical" evidence="28">
    <location>
        <begin position="35"/>
        <end position="58"/>
    </location>
</feature>
<dbReference type="GO" id="GO:0006508">
    <property type="term" value="P:proteolysis"/>
    <property type="evidence" value="ECO:0007669"/>
    <property type="project" value="UniProtKB-KW"/>
</dbReference>
<evidence type="ECO:0000256" key="9">
    <source>
        <dbReference type="ARBA" id="ARBA00022645"/>
    </source>
</evidence>
<dbReference type="GO" id="GO:0008360">
    <property type="term" value="P:regulation of cell shape"/>
    <property type="evidence" value="ECO:0007669"/>
    <property type="project" value="UniProtKB-KW"/>
</dbReference>
<keyword evidence="22" id="KW-0961">Cell wall biogenesis/degradation</keyword>
<dbReference type="STRING" id="1715989.NITINOP_0516"/>
<evidence type="ECO:0000256" key="22">
    <source>
        <dbReference type="ARBA" id="ARBA00023316"/>
    </source>
</evidence>
<evidence type="ECO:0000256" key="24">
    <source>
        <dbReference type="ARBA" id="ARBA00044770"/>
    </source>
</evidence>
<comment type="subcellular location">
    <subcellularLocation>
        <location evidence="1">Cell inner membrane</location>
        <topology evidence="1">Single-pass type II membrane protein</topology>
    </subcellularLocation>
</comment>
<dbReference type="GO" id="GO:0071555">
    <property type="term" value="P:cell wall organization"/>
    <property type="evidence" value="ECO:0007669"/>
    <property type="project" value="UniProtKB-KW"/>
</dbReference>
<dbReference type="Pfam" id="PF00905">
    <property type="entry name" value="Transpeptidase"/>
    <property type="match status" value="1"/>
</dbReference>
<keyword evidence="17" id="KW-0573">Peptidoglycan synthesis</keyword>
<evidence type="ECO:0000256" key="10">
    <source>
        <dbReference type="ARBA" id="ARBA00022670"/>
    </source>
</evidence>
<dbReference type="InterPro" id="IPR001264">
    <property type="entry name" value="Glyco_trans_51"/>
</dbReference>
<dbReference type="InterPro" id="IPR012338">
    <property type="entry name" value="Beta-lactam/transpept-like"/>
</dbReference>
<dbReference type="InterPro" id="IPR036950">
    <property type="entry name" value="PBP_transglycosylase"/>
</dbReference>
<dbReference type="InterPro" id="IPR031376">
    <property type="entry name" value="PCB_OB"/>
</dbReference>
<dbReference type="InterPro" id="IPR001460">
    <property type="entry name" value="PCN-bd_Tpept"/>
</dbReference>
<dbReference type="InterPro" id="IPR023346">
    <property type="entry name" value="Lysozyme-like_dom_sf"/>
</dbReference>
<dbReference type="GO" id="GO:0009252">
    <property type="term" value="P:peptidoglycan biosynthetic process"/>
    <property type="evidence" value="ECO:0007669"/>
    <property type="project" value="UniProtKB-KW"/>
</dbReference>
<keyword evidence="20" id="KW-0046">Antibiotic resistance</keyword>
<dbReference type="GO" id="GO:0030288">
    <property type="term" value="C:outer membrane-bounded periplasmic space"/>
    <property type="evidence" value="ECO:0007669"/>
    <property type="project" value="TreeGrafter"/>
</dbReference>
<keyword evidence="14 30" id="KW-0378">Hydrolase</keyword>
<evidence type="ECO:0000256" key="28">
    <source>
        <dbReference type="SAM" id="Phobius"/>
    </source>
</evidence>
<dbReference type="SMART" id="SM00316">
    <property type="entry name" value="S1"/>
    <property type="match status" value="1"/>
</dbReference>
<evidence type="ECO:0000256" key="27">
    <source>
        <dbReference type="SAM" id="MobiDB-lite"/>
    </source>
</evidence>
<dbReference type="KEGG" id="nio:NITINOP_0516"/>
<evidence type="ECO:0000256" key="15">
    <source>
        <dbReference type="ARBA" id="ARBA00022960"/>
    </source>
</evidence>
<name>A0A0S4KT04_9BACT</name>
<evidence type="ECO:0000256" key="11">
    <source>
        <dbReference type="ARBA" id="ARBA00022676"/>
    </source>
</evidence>
<dbReference type="PANTHER" id="PTHR32282">
    <property type="entry name" value="BINDING PROTEIN TRANSPEPTIDASE, PUTATIVE-RELATED"/>
    <property type="match status" value="1"/>
</dbReference>
<evidence type="ECO:0000256" key="26">
    <source>
        <dbReference type="ARBA" id="ARBA00060592"/>
    </source>
</evidence>
<keyword evidence="19 28" id="KW-0472">Membrane</keyword>
<dbReference type="RefSeq" id="WP_062482835.1">
    <property type="nucleotide sequence ID" value="NZ_LN885086.1"/>
</dbReference>
<evidence type="ECO:0000256" key="23">
    <source>
        <dbReference type="ARBA" id="ARBA00034000"/>
    </source>
</evidence>
<comment type="catalytic activity">
    <reaction evidence="25">
        <text>[GlcNAc-(1-&gt;4)-Mur2Ac(oyl-L-Ala-gamma-D-Glu-L-Lys-D-Ala-D-Ala)](n)-di-trans,octa-cis-undecaprenyl diphosphate + beta-D-GlcNAc-(1-&gt;4)-Mur2Ac(oyl-L-Ala-gamma-D-Glu-L-Lys-D-Ala-D-Ala)-di-trans,octa-cis-undecaprenyl diphosphate = [GlcNAc-(1-&gt;4)-Mur2Ac(oyl-L-Ala-gamma-D-Glu-L-Lys-D-Ala-D-Ala)](n+1)-di-trans,octa-cis-undecaprenyl diphosphate + di-trans,octa-cis-undecaprenyl diphosphate + H(+)</text>
        <dbReference type="Rhea" id="RHEA:23708"/>
        <dbReference type="Rhea" id="RHEA-COMP:9602"/>
        <dbReference type="Rhea" id="RHEA-COMP:9603"/>
        <dbReference type="ChEBI" id="CHEBI:15378"/>
        <dbReference type="ChEBI" id="CHEBI:58405"/>
        <dbReference type="ChEBI" id="CHEBI:60033"/>
        <dbReference type="ChEBI" id="CHEBI:78435"/>
        <dbReference type="EC" id="2.4.99.28"/>
    </reaction>
</comment>
<dbReference type="EC" id="2.4.99.28" evidence="24"/>
<dbReference type="OrthoDB" id="9766909at2"/>
<protein>
    <recommendedName>
        <fullName evidence="6">Penicillin-binding protein 1A</fullName>
        <ecNumber evidence="24">2.4.99.28</ecNumber>
        <ecNumber evidence="5">3.4.16.4</ecNumber>
    </recommendedName>
</protein>
<dbReference type="NCBIfam" id="TIGR02074">
    <property type="entry name" value="PBP_1a_fam"/>
    <property type="match status" value="1"/>
</dbReference>
<comment type="pathway">
    <text evidence="26">Glycan biosynthesis.</text>
</comment>
<keyword evidence="8" id="KW-0997">Cell inner membrane</keyword>
<evidence type="ECO:0000256" key="14">
    <source>
        <dbReference type="ARBA" id="ARBA00022801"/>
    </source>
</evidence>
<keyword evidence="18 28" id="KW-1133">Transmembrane helix</keyword>
<organism evidence="30 31">
    <name type="scientific">Candidatus Nitrospira inopinata</name>
    <dbReference type="NCBI Taxonomy" id="1715989"/>
    <lineage>
        <taxon>Bacteria</taxon>
        <taxon>Pseudomonadati</taxon>
        <taxon>Nitrospirota</taxon>
        <taxon>Nitrospiria</taxon>
        <taxon>Nitrospirales</taxon>
        <taxon>Nitrospiraceae</taxon>
        <taxon>Nitrospira</taxon>
    </lineage>
</organism>
<keyword evidence="15" id="KW-0133">Cell shape</keyword>
<dbReference type="FunFam" id="1.10.3810.10:FF:000003">
    <property type="entry name" value="Penicillin-binding protein 1a"/>
    <property type="match status" value="1"/>
</dbReference>
<dbReference type="PROSITE" id="PS50126">
    <property type="entry name" value="S1"/>
    <property type="match status" value="1"/>
</dbReference>
<dbReference type="GO" id="GO:0003676">
    <property type="term" value="F:nucleic acid binding"/>
    <property type="evidence" value="ECO:0007669"/>
    <property type="project" value="InterPro"/>
</dbReference>
<feature type="domain" description="S1 motif" evidence="29">
    <location>
        <begin position="372"/>
        <end position="452"/>
    </location>
</feature>
<evidence type="ECO:0000256" key="18">
    <source>
        <dbReference type="ARBA" id="ARBA00022989"/>
    </source>
</evidence>
<evidence type="ECO:0000256" key="19">
    <source>
        <dbReference type="ARBA" id="ARBA00023136"/>
    </source>
</evidence>
<keyword evidence="10" id="KW-0645">Protease</keyword>
<dbReference type="AlphaFoldDB" id="A0A0S4KT04"/>
<dbReference type="PANTHER" id="PTHR32282:SF27">
    <property type="entry name" value="PENICILLIN-BINDING PROTEIN 1A"/>
    <property type="match status" value="1"/>
</dbReference>
<evidence type="ECO:0000256" key="16">
    <source>
        <dbReference type="ARBA" id="ARBA00022968"/>
    </source>
</evidence>
<keyword evidence="21" id="KW-0511">Multifunctional enzyme</keyword>
<dbReference type="SUPFAM" id="SSF56601">
    <property type="entry name" value="beta-lactamase/transpeptidase-like"/>
    <property type="match status" value="1"/>
</dbReference>
<evidence type="ECO:0000256" key="6">
    <source>
        <dbReference type="ARBA" id="ARBA00018638"/>
    </source>
</evidence>
<accession>A0A0S4KT04</accession>
<evidence type="ECO:0000256" key="3">
    <source>
        <dbReference type="ARBA" id="ARBA00007090"/>
    </source>
</evidence>